<keyword evidence="2" id="KW-1185">Reference proteome</keyword>
<evidence type="ECO:0000313" key="1">
    <source>
        <dbReference type="EMBL" id="CAJ0602389.1"/>
    </source>
</evidence>
<accession>A0AA36M7Q4</accession>
<evidence type="ECO:0000313" key="2">
    <source>
        <dbReference type="Proteomes" id="UP001176961"/>
    </source>
</evidence>
<gene>
    <name evidence="1" type="ORF">CYNAS_LOCUS14372</name>
</gene>
<proteinExistence type="predicted"/>
<sequence>MRRTPLRVQRQSKPVKDVPFKRVMPVHKAQPQKRTFTDMVRSEETYIPHLVKIDGEDEFYEEDITHG</sequence>
<organism evidence="1 2">
    <name type="scientific">Cylicocyclus nassatus</name>
    <name type="common">Nematode worm</name>
    <dbReference type="NCBI Taxonomy" id="53992"/>
    <lineage>
        <taxon>Eukaryota</taxon>
        <taxon>Metazoa</taxon>
        <taxon>Ecdysozoa</taxon>
        <taxon>Nematoda</taxon>
        <taxon>Chromadorea</taxon>
        <taxon>Rhabditida</taxon>
        <taxon>Rhabditina</taxon>
        <taxon>Rhabditomorpha</taxon>
        <taxon>Strongyloidea</taxon>
        <taxon>Strongylidae</taxon>
        <taxon>Cylicocyclus</taxon>
    </lineage>
</organism>
<dbReference type="EMBL" id="CATQJL010000305">
    <property type="protein sequence ID" value="CAJ0602389.1"/>
    <property type="molecule type" value="Genomic_DNA"/>
</dbReference>
<reference evidence="1" key="1">
    <citation type="submission" date="2023-07" db="EMBL/GenBank/DDBJ databases">
        <authorList>
            <consortium name="CYATHOMIX"/>
        </authorList>
    </citation>
    <scope>NUCLEOTIDE SEQUENCE</scope>
    <source>
        <strain evidence="1">N/A</strain>
    </source>
</reference>
<dbReference type="Proteomes" id="UP001176961">
    <property type="component" value="Unassembled WGS sequence"/>
</dbReference>
<name>A0AA36M7Q4_CYLNA</name>
<dbReference type="AlphaFoldDB" id="A0AA36M7Q4"/>
<protein>
    <submittedName>
        <fullName evidence="1">Uncharacterized protein</fullName>
    </submittedName>
</protein>
<comment type="caution">
    <text evidence="1">The sequence shown here is derived from an EMBL/GenBank/DDBJ whole genome shotgun (WGS) entry which is preliminary data.</text>
</comment>